<evidence type="ECO:0000256" key="4">
    <source>
        <dbReference type="ARBA" id="ARBA00023008"/>
    </source>
</evidence>
<evidence type="ECO:0000313" key="9">
    <source>
        <dbReference type="EMBL" id="ORY42727.1"/>
    </source>
</evidence>
<feature type="domain" description="Plastocyanin-like" evidence="7">
    <location>
        <begin position="528"/>
        <end position="596"/>
    </location>
</feature>
<dbReference type="InterPro" id="IPR011707">
    <property type="entry name" value="Cu-oxidase-like_N"/>
</dbReference>
<keyword evidence="5" id="KW-0812">Transmembrane</keyword>
<evidence type="ECO:0000259" key="8">
    <source>
        <dbReference type="Pfam" id="PF07732"/>
    </source>
</evidence>
<keyword evidence="2" id="KW-0479">Metal-binding</keyword>
<gene>
    <name evidence="9" type="ORF">BCR33DRAFT_717917</name>
</gene>
<dbReference type="PANTHER" id="PTHR11709">
    <property type="entry name" value="MULTI-COPPER OXIDASE"/>
    <property type="match status" value="1"/>
</dbReference>
<dbReference type="InterPro" id="IPR033138">
    <property type="entry name" value="Cu_oxidase_CS"/>
</dbReference>
<dbReference type="EMBL" id="MCGO01000027">
    <property type="protein sequence ID" value="ORY42727.1"/>
    <property type="molecule type" value="Genomic_DNA"/>
</dbReference>
<dbReference type="PANTHER" id="PTHR11709:SF511">
    <property type="entry name" value="LACCASE"/>
    <property type="match status" value="1"/>
</dbReference>
<dbReference type="PROSITE" id="PS00080">
    <property type="entry name" value="MULTICOPPER_OXIDASE2"/>
    <property type="match status" value="1"/>
</dbReference>
<dbReference type="InterPro" id="IPR008972">
    <property type="entry name" value="Cupredoxin"/>
</dbReference>
<evidence type="ECO:0000256" key="5">
    <source>
        <dbReference type="SAM" id="Phobius"/>
    </source>
</evidence>
<dbReference type="SUPFAM" id="SSF49503">
    <property type="entry name" value="Cupredoxins"/>
    <property type="match status" value="3"/>
</dbReference>
<evidence type="ECO:0000259" key="6">
    <source>
        <dbReference type="Pfam" id="PF00394"/>
    </source>
</evidence>
<keyword evidence="5" id="KW-0472">Membrane</keyword>
<evidence type="ECO:0000256" key="2">
    <source>
        <dbReference type="ARBA" id="ARBA00022723"/>
    </source>
</evidence>
<name>A0A1Y2C750_9FUNG</name>
<dbReference type="Pfam" id="PF07731">
    <property type="entry name" value="Cu-oxidase_2"/>
    <property type="match status" value="2"/>
</dbReference>
<organism evidence="9 10">
    <name type="scientific">Rhizoclosmatium globosum</name>
    <dbReference type="NCBI Taxonomy" id="329046"/>
    <lineage>
        <taxon>Eukaryota</taxon>
        <taxon>Fungi</taxon>
        <taxon>Fungi incertae sedis</taxon>
        <taxon>Chytridiomycota</taxon>
        <taxon>Chytridiomycota incertae sedis</taxon>
        <taxon>Chytridiomycetes</taxon>
        <taxon>Chytridiales</taxon>
        <taxon>Chytriomycetaceae</taxon>
        <taxon>Rhizoclosmatium</taxon>
    </lineage>
</organism>
<evidence type="ECO:0000259" key="7">
    <source>
        <dbReference type="Pfam" id="PF07731"/>
    </source>
</evidence>
<dbReference type="Pfam" id="PF00394">
    <property type="entry name" value="Cu-oxidase"/>
    <property type="match status" value="1"/>
</dbReference>
<feature type="transmembrane region" description="Helical" evidence="5">
    <location>
        <begin position="79"/>
        <end position="103"/>
    </location>
</feature>
<keyword evidence="5" id="KW-1133">Transmembrane helix</keyword>
<accession>A0A1Y2C750</accession>
<dbReference type="InterPro" id="IPR001117">
    <property type="entry name" value="Cu-oxidase_2nd"/>
</dbReference>
<dbReference type="Proteomes" id="UP000193642">
    <property type="component" value="Unassembled WGS sequence"/>
</dbReference>
<feature type="domain" description="Plastocyanin-like" evidence="6">
    <location>
        <begin position="262"/>
        <end position="429"/>
    </location>
</feature>
<dbReference type="InterPro" id="IPR011706">
    <property type="entry name" value="Cu-oxidase_C"/>
</dbReference>
<feature type="domain" description="Plastocyanin-like" evidence="7">
    <location>
        <begin position="641"/>
        <end position="676"/>
    </location>
</feature>
<comment type="similarity">
    <text evidence="1">Belongs to the multicopper oxidase family.</text>
</comment>
<evidence type="ECO:0000256" key="3">
    <source>
        <dbReference type="ARBA" id="ARBA00023002"/>
    </source>
</evidence>
<dbReference type="InterPro" id="IPR002355">
    <property type="entry name" value="Cu_oxidase_Cu_BS"/>
</dbReference>
<dbReference type="AlphaFoldDB" id="A0A1Y2C750"/>
<dbReference type="PROSITE" id="PS00079">
    <property type="entry name" value="MULTICOPPER_OXIDASE1"/>
    <property type="match status" value="1"/>
</dbReference>
<keyword evidence="10" id="KW-1185">Reference proteome</keyword>
<dbReference type="GO" id="GO:0005507">
    <property type="term" value="F:copper ion binding"/>
    <property type="evidence" value="ECO:0007669"/>
    <property type="project" value="InterPro"/>
</dbReference>
<reference evidence="9 10" key="1">
    <citation type="submission" date="2016-07" db="EMBL/GenBank/DDBJ databases">
        <title>Pervasive Adenine N6-methylation of Active Genes in Fungi.</title>
        <authorList>
            <consortium name="DOE Joint Genome Institute"/>
            <person name="Mondo S.J."/>
            <person name="Dannebaum R.O."/>
            <person name="Kuo R.C."/>
            <person name="Labutti K."/>
            <person name="Haridas S."/>
            <person name="Kuo A."/>
            <person name="Salamov A."/>
            <person name="Ahrendt S.R."/>
            <person name="Lipzen A."/>
            <person name="Sullivan W."/>
            <person name="Andreopoulos W.B."/>
            <person name="Clum A."/>
            <person name="Lindquist E."/>
            <person name="Daum C."/>
            <person name="Ramamoorthy G.K."/>
            <person name="Gryganskyi A."/>
            <person name="Culley D."/>
            <person name="Magnuson J.K."/>
            <person name="James T.Y."/>
            <person name="O'Malley M.A."/>
            <person name="Stajich J.E."/>
            <person name="Spatafora J.W."/>
            <person name="Visel A."/>
            <person name="Grigoriev I.V."/>
        </authorList>
    </citation>
    <scope>NUCLEOTIDE SEQUENCE [LARGE SCALE GENOMIC DNA]</scope>
    <source>
        <strain evidence="9 10">JEL800</strain>
    </source>
</reference>
<dbReference type="FunFam" id="2.60.40.420:FF:000045">
    <property type="entry name" value="Laccase 2"/>
    <property type="match status" value="1"/>
</dbReference>
<feature type="domain" description="Plastocyanin-like" evidence="8">
    <location>
        <begin position="135"/>
        <end position="244"/>
    </location>
</feature>
<dbReference type="InterPro" id="IPR045087">
    <property type="entry name" value="Cu-oxidase_fam"/>
</dbReference>
<dbReference type="Pfam" id="PF07732">
    <property type="entry name" value="Cu-oxidase_3"/>
    <property type="match status" value="1"/>
</dbReference>
<dbReference type="STRING" id="329046.A0A1Y2C750"/>
<keyword evidence="4" id="KW-0186">Copper</keyword>
<dbReference type="GO" id="GO:0016491">
    <property type="term" value="F:oxidoreductase activity"/>
    <property type="evidence" value="ECO:0007669"/>
    <property type="project" value="UniProtKB-KW"/>
</dbReference>
<sequence>MEIPGSTVHSADPIPDAFPVEESNRDPNVFLSIGTLIPDDELISEKPFLKDIIITERTSFLDIDKEKHIPSSPTAKKGICFRVGIAFLALALVAAIITLSLFLTRPSTSTNTTKYVYQPKTIVYYWTVSNFIQNLDGVPRFTLGVNGRPSFESVIEVTRGDRIILHLTNNLTVPTAIHFHGLYQRGTPFMDGPSGVTQCPIAPNQTYTYNFTTGDIDGTFFWHGHYKQHYVDGFKGPMIIHDPNDNHVDFDASPSATYSSEAMLLLSDWYHEQSEVLLERYLDGAINPDGIEPIWDSGLINGIGQFECTKNPNVTCVQQEKQAYVQTIGVGETIRLRVCNAASFAAFLFSIDGHSLTVIEVDSVDVIPYTVDSLVINIAQRYSVLVTANQPIGNYLMRAVMYHGDPWTATNIMPVGMNPTVTAILNYNKVLPAKAPITIQPLQNPSILIDTNLVPSEPKQPPPIGANDVTVLFEFEFTTKGNDTYQKAYPSVSTLKDGKWDLHFTNSYTPLMGDFLLNQAWEHGSQWIPEAASNTIFVKTGQVVDIVVRNDDAGEHPMHLHGQSFWVMDMGVANSLASIPRTYPNKNPVRRDVVSITACPYDDNGCLPGNATGFSGWTAPLNGTNVNALPEATGGASNWFGYAVLRFVADNPGIWLFHCHIEWHIAAGLVMNFAVGVPEIQQLSRPGVANQTCSSLNQWSLKTRK</sequence>
<protein>
    <submittedName>
        <fullName evidence="9">Cupredoxin</fullName>
    </submittedName>
</protein>
<evidence type="ECO:0000256" key="1">
    <source>
        <dbReference type="ARBA" id="ARBA00010609"/>
    </source>
</evidence>
<dbReference type="Gene3D" id="2.60.40.420">
    <property type="entry name" value="Cupredoxins - blue copper proteins"/>
    <property type="match status" value="3"/>
</dbReference>
<proteinExistence type="inferred from homology"/>
<comment type="caution">
    <text evidence="9">The sequence shown here is derived from an EMBL/GenBank/DDBJ whole genome shotgun (WGS) entry which is preliminary data.</text>
</comment>
<keyword evidence="3" id="KW-0560">Oxidoreductase</keyword>
<dbReference type="OrthoDB" id="2121828at2759"/>
<evidence type="ECO:0000313" key="10">
    <source>
        <dbReference type="Proteomes" id="UP000193642"/>
    </source>
</evidence>